<dbReference type="GO" id="GO:0042128">
    <property type="term" value="P:nitrate assimilation"/>
    <property type="evidence" value="ECO:0007669"/>
    <property type="project" value="UniProtKB-KW"/>
</dbReference>
<dbReference type="OrthoDB" id="3213360at2"/>
<evidence type="ECO:0000313" key="7">
    <source>
        <dbReference type="Proteomes" id="UP000234662"/>
    </source>
</evidence>
<feature type="domain" description="Rieske-like [2Fe-2S]" evidence="4">
    <location>
        <begin position="28"/>
        <end position="142"/>
    </location>
</feature>
<evidence type="ECO:0000256" key="2">
    <source>
        <dbReference type="ARBA" id="ARBA00023063"/>
    </source>
</evidence>
<proteinExistence type="predicted"/>
<dbReference type="InterPro" id="IPR017881">
    <property type="entry name" value="NirD"/>
</dbReference>
<dbReference type="Pfam" id="PF13806">
    <property type="entry name" value="Rieske_2"/>
    <property type="match status" value="1"/>
</dbReference>
<dbReference type="PROSITE" id="PS51300">
    <property type="entry name" value="NIRD"/>
    <property type="match status" value="1"/>
</dbReference>
<dbReference type="GO" id="GO:0008942">
    <property type="term" value="F:nitrite reductase [NAD(P)H] activity"/>
    <property type="evidence" value="ECO:0007669"/>
    <property type="project" value="InterPro"/>
</dbReference>
<dbReference type="SUPFAM" id="SSF50022">
    <property type="entry name" value="ISP domain"/>
    <property type="match status" value="1"/>
</dbReference>
<evidence type="ECO:0000259" key="4">
    <source>
        <dbReference type="Pfam" id="PF13806"/>
    </source>
</evidence>
<sequence length="146" mass="15132">MTIAPGEADTMSAETTPTGTAVGVREGSWVRACSIDDLIVGRGVAVLGPDGVQAALFRLPAAESDREAAPGRSRLYAIGNIDPFGRAAVLSRGLTGDRGGEPTVASPLGKQVFALRTGLCLDDETVSVPSYGVRVSNRIVEVYFPA</sequence>
<evidence type="ECO:0000256" key="1">
    <source>
        <dbReference type="ARBA" id="ARBA00023002"/>
    </source>
</evidence>
<accession>A0A2I1R7G5</accession>
<dbReference type="KEGG" id="gta:BCM27_18115"/>
<reference evidence="6 7" key="1">
    <citation type="submission" date="2017-12" db="EMBL/GenBank/DDBJ databases">
        <title>Phylogenetic diversity of female urinary microbiome.</title>
        <authorList>
            <person name="Thomas-White K."/>
            <person name="Wolfe A.J."/>
        </authorList>
    </citation>
    <scope>NUCLEOTIDE SEQUENCE [LARGE SCALE GENOMIC DNA]</scope>
    <source>
        <strain evidence="6 7">UMB0777</strain>
    </source>
</reference>
<reference evidence="5 8" key="2">
    <citation type="submission" date="2018-05" db="EMBL/GenBank/DDBJ databases">
        <title>Complete genome sequence of Gordonia terrae NRRL B-16283.</title>
        <authorList>
            <person name="Garlena R.A."/>
            <person name="Russell D.A."/>
            <person name="Hatfull G.F."/>
        </authorList>
    </citation>
    <scope>NUCLEOTIDE SEQUENCE [LARGE SCALE GENOMIC DNA]</scope>
    <source>
        <strain evidence="5 8">NRRL B-16283</strain>
    </source>
</reference>
<feature type="region of interest" description="Disordered" evidence="3">
    <location>
        <begin position="1"/>
        <end position="20"/>
    </location>
</feature>
<dbReference type="Proteomes" id="UP000234662">
    <property type="component" value="Unassembled WGS sequence"/>
</dbReference>
<evidence type="ECO:0000313" key="5">
    <source>
        <dbReference type="EMBL" id="AWO85202.1"/>
    </source>
</evidence>
<protein>
    <submittedName>
        <fullName evidence="6">Nitrite reductase (NAD(P)H) small subunit</fullName>
    </submittedName>
</protein>
<evidence type="ECO:0000256" key="3">
    <source>
        <dbReference type="SAM" id="MobiDB-lite"/>
    </source>
</evidence>
<name>A0A2I1R7G5_9ACTN</name>
<evidence type="ECO:0000313" key="6">
    <source>
        <dbReference type="EMBL" id="PKZ65056.1"/>
    </source>
</evidence>
<gene>
    <name evidence="6" type="primary">nirD</name>
    <name evidence="6" type="ORF">CYJ73_13865</name>
    <name evidence="5" type="ORF">DLJ61_18310</name>
</gene>
<dbReference type="Proteomes" id="UP000247118">
    <property type="component" value="Chromosome"/>
</dbReference>
<dbReference type="AlphaFoldDB" id="A0A2I1R7G5"/>
<dbReference type="PANTHER" id="PTHR40562:SF1">
    <property type="entry name" value="NITRITE REDUCTASE (NADH) SMALL SUBUNIT"/>
    <property type="match status" value="1"/>
</dbReference>
<dbReference type="GeneID" id="32689754"/>
<dbReference type="EMBL" id="CP029604">
    <property type="protein sequence ID" value="AWO85202.1"/>
    <property type="molecule type" value="Genomic_DNA"/>
</dbReference>
<dbReference type="EMBL" id="PKJC01000009">
    <property type="protein sequence ID" value="PKZ65056.1"/>
    <property type="molecule type" value="Genomic_DNA"/>
</dbReference>
<organism evidence="6 7">
    <name type="scientific">Gordonia terrae</name>
    <dbReference type="NCBI Taxonomy" id="2055"/>
    <lineage>
        <taxon>Bacteria</taxon>
        <taxon>Bacillati</taxon>
        <taxon>Actinomycetota</taxon>
        <taxon>Actinomycetes</taxon>
        <taxon>Mycobacteriales</taxon>
        <taxon>Gordoniaceae</taxon>
        <taxon>Gordonia</taxon>
    </lineage>
</organism>
<dbReference type="CDD" id="cd03529">
    <property type="entry name" value="Rieske_NirD"/>
    <property type="match status" value="1"/>
</dbReference>
<dbReference type="PANTHER" id="PTHR40562">
    <property type="match status" value="1"/>
</dbReference>
<dbReference type="STRING" id="2055.BCM27_18115"/>
<dbReference type="Gene3D" id="2.102.10.10">
    <property type="entry name" value="Rieske [2Fe-2S] iron-sulphur domain"/>
    <property type="match status" value="1"/>
</dbReference>
<dbReference type="GO" id="GO:0051537">
    <property type="term" value="F:2 iron, 2 sulfur cluster binding"/>
    <property type="evidence" value="ECO:0007669"/>
    <property type="project" value="InterPro"/>
</dbReference>
<dbReference type="InterPro" id="IPR012748">
    <property type="entry name" value="Rieske-like_NirD"/>
</dbReference>
<evidence type="ECO:0000313" key="8">
    <source>
        <dbReference type="Proteomes" id="UP000247118"/>
    </source>
</evidence>
<dbReference type="NCBIfam" id="TIGR02378">
    <property type="entry name" value="nirD_assim_sml"/>
    <property type="match status" value="1"/>
</dbReference>
<dbReference type="InterPro" id="IPR036922">
    <property type="entry name" value="Rieske_2Fe-2S_sf"/>
</dbReference>
<keyword evidence="2" id="KW-0534">Nitrate assimilation</keyword>
<keyword evidence="1" id="KW-0560">Oxidoreductase</keyword>
<dbReference type="RefSeq" id="WP_004023435.1">
    <property type="nucleotide sequence ID" value="NZ_CABEIC010000002.1"/>
</dbReference>